<name>A0A395LW73_9BACT</name>
<evidence type="ECO:0000259" key="2">
    <source>
        <dbReference type="Pfam" id="PF12158"/>
    </source>
</evidence>
<dbReference type="AlphaFoldDB" id="A0A395LW73"/>
<evidence type="ECO:0000313" key="4">
    <source>
        <dbReference type="Proteomes" id="UP000266389"/>
    </source>
</evidence>
<dbReference type="InterPro" id="IPR021994">
    <property type="entry name" value="DUF3592"/>
</dbReference>
<feature type="domain" description="DUF3592" evidence="2">
    <location>
        <begin position="91"/>
        <end position="160"/>
    </location>
</feature>
<organism evidence="3 4">
    <name type="scientific">Candidatus Thermochlorobacter aerophilus</name>
    <dbReference type="NCBI Taxonomy" id="1868324"/>
    <lineage>
        <taxon>Bacteria</taxon>
        <taxon>Pseudomonadati</taxon>
        <taxon>Chlorobiota</taxon>
        <taxon>Chlorobiia</taxon>
        <taxon>Chlorobiales</taxon>
        <taxon>Candidatus Thermochlorobacteriaceae</taxon>
        <taxon>Candidatus Thermochlorobacter</taxon>
    </lineage>
</organism>
<keyword evidence="1" id="KW-1133">Transmembrane helix</keyword>
<feature type="transmembrane region" description="Helical" evidence="1">
    <location>
        <begin position="161"/>
        <end position="185"/>
    </location>
</feature>
<keyword evidence="1" id="KW-0472">Membrane</keyword>
<feature type="transmembrane region" description="Helical" evidence="1">
    <location>
        <begin position="42"/>
        <end position="62"/>
    </location>
</feature>
<dbReference type="EMBL" id="PHFL01000072">
    <property type="protein sequence ID" value="RFM22932.1"/>
    <property type="molecule type" value="Genomic_DNA"/>
</dbReference>
<proteinExistence type="predicted"/>
<keyword evidence="1" id="KW-0812">Transmembrane</keyword>
<feature type="transmembrane region" description="Helical" evidence="1">
    <location>
        <begin position="6"/>
        <end position="30"/>
    </location>
</feature>
<comment type="caution">
    <text evidence="3">The sequence shown here is derived from an EMBL/GenBank/DDBJ whole genome shotgun (WGS) entry which is preliminary data.</text>
</comment>
<protein>
    <submittedName>
        <fullName evidence="3">DUF3592 domain-containing protein</fullName>
    </submittedName>
</protein>
<dbReference type="Pfam" id="PF12158">
    <property type="entry name" value="DUF3592"/>
    <property type="match status" value="1"/>
</dbReference>
<sequence length="208" mass="23006">MNVSEFFGVKTLLCLAGLSAMLAFGIAGFLQAKKHLQFTPYPVLAWVIIVGLCGVGASLVFIQAHDLHVATQIRQWPNVEGIVLETELQAKRSFVPKVTYQYSVNGNTYTDKKELFSPQFGGKDTRLQTSQKILARYEKGGPITVYYNPQNPAESAVEIGVTWATFIKLGVGMLLFASCSFLMLYKLAQYLLQKKSEQSTETQPVAAQ</sequence>
<reference evidence="3 4" key="1">
    <citation type="journal article" date="2011" name="ISME J.">
        <title>Community ecology of hot spring cyanobacterial mats: predominant populations and their functional potential.</title>
        <authorList>
            <person name="Klatt C.G."/>
            <person name="Wood J.M."/>
            <person name="Rusch D.B."/>
            <person name="Bateson M.M."/>
            <person name="Hamamura N."/>
            <person name="Heidelberg J.F."/>
            <person name="Grossman A.R."/>
            <person name="Bhaya D."/>
            <person name="Cohan F.M."/>
            <person name="Kuhl M."/>
            <person name="Bryant D.A."/>
            <person name="Ward D.M."/>
        </authorList>
    </citation>
    <scope>NUCLEOTIDE SEQUENCE [LARGE SCALE GENOMIC DNA]</scope>
    <source>
        <strain evidence="3">OS</strain>
    </source>
</reference>
<evidence type="ECO:0000256" key="1">
    <source>
        <dbReference type="SAM" id="Phobius"/>
    </source>
</evidence>
<dbReference type="Proteomes" id="UP000266389">
    <property type="component" value="Unassembled WGS sequence"/>
</dbReference>
<gene>
    <name evidence="3" type="ORF">D0433_14045</name>
</gene>
<accession>A0A395LW73</accession>
<evidence type="ECO:0000313" key="3">
    <source>
        <dbReference type="EMBL" id="RFM22932.1"/>
    </source>
</evidence>